<evidence type="ECO:0000313" key="1">
    <source>
        <dbReference type="EMBL" id="CAK1598691.1"/>
    </source>
</evidence>
<name>A0AAV1LTA4_9NEOP</name>
<sequence>MIVSLVSSSQFIHTEADLENISDAQTRTNNLREPSCSDINVTETIELTNLANDIVDISSTDNEEQFHNVLSENIVDVQTDTENLIAKPLIDAKDVTNLEDNNDDISAIDKKKNTLCGSKCHSSLTCVNK</sequence>
<dbReference type="AlphaFoldDB" id="A0AAV1LTA4"/>
<accession>A0AAV1LTA4</accession>
<proteinExistence type="predicted"/>
<keyword evidence="2" id="KW-1185">Reference proteome</keyword>
<organism evidence="1 2">
    <name type="scientific">Parnassius mnemosyne</name>
    <name type="common">clouded apollo</name>
    <dbReference type="NCBI Taxonomy" id="213953"/>
    <lineage>
        <taxon>Eukaryota</taxon>
        <taxon>Metazoa</taxon>
        <taxon>Ecdysozoa</taxon>
        <taxon>Arthropoda</taxon>
        <taxon>Hexapoda</taxon>
        <taxon>Insecta</taxon>
        <taxon>Pterygota</taxon>
        <taxon>Neoptera</taxon>
        <taxon>Endopterygota</taxon>
        <taxon>Lepidoptera</taxon>
        <taxon>Glossata</taxon>
        <taxon>Ditrysia</taxon>
        <taxon>Papilionoidea</taxon>
        <taxon>Papilionidae</taxon>
        <taxon>Parnassiinae</taxon>
        <taxon>Parnassini</taxon>
        <taxon>Parnassius</taxon>
        <taxon>Driopa</taxon>
    </lineage>
</organism>
<protein>
    <submittedName>
        <fullName evidence="1">Uncharacterized protein</fullName>
    </submittedName>
</protein>
<gene>
    <name evidence="1" type="ORF">PARMNEM_LOCUS17655</name>
</gene>
<dbReference type="EMBL" id="CAVLGL010000104">
    <property type="protein sequence ID" value="CAK1598691.1"/>
    <property type="molecule type" value="Genomic_DNA"/>
</dbReference>
<reference evidence="1 2" key="1">
    <citation type="submission" date="2023-11" db="EMBL/GenBank/DDBJ databases">
        <authorList>
            <person name="Hedman E."/>
            <person name="Englund M."/>
            <person name="Stromberg M."/>
            <person name="Nyberg Akerstrom W."/>
            <person name="Nylinder S."/>
            <person name="Jareborg N."/>
            <person name="Kallberg Y."/>
            <person name="Kronander E."/>
        </authorList>
    </citation>
    <scope>NUCLEOTIDE SEQUENCE [LARGE SCALE GENOMIC DNA]</scope>
</reference>
<comment type="caution">
    <text evidence="1">The sequence shown here is derived from an EMBL/GenBank/DDBJ whole genome shotgun (WGS) entry which is preliminary data.</text>
</comment>
<evidence type="ECO:0000313" key="2">
    <source>
        <dbReference type="Proteomes" id="UP001314205"/>
    </source>
</evidence>
<dbReference type="Proteomes" id="UP001314205">
    <property type="component" value="Unassembled WGS sequence"/>
</dbReference>